<organism evidence="8 9">
    <name type="scientific">Pararhodospirillum oryzae</name>
    <dbReference type="NCBI Taxonomy" id="478448"/>
    <lineage>
        <taxon>Bacteria</taxon>
        <taxon>Pseudomonadati</taxon>
        <taxon>Pseudomonadota</taxon>
        <taxon>Alphaproteobacteria</taxon>
        <taxon>Rhodospirillales</taxon>
        <taxon>Rhodospirillaceae</taxon>
        <taxon>Pararhodospirillum</taxon>
    </lineage>
</organism>
<dbReference type="PANTHER" id="PTHR32322:SF2">
    <property type="entry name" value="EAMA DOMAIN-CONTAINING PROTEIN"/>
    <property type="match status" value="1"/>
</dbReference>
<feature type="transmembrane region" description="Helical" evidence="6">
    <location>
        <begin position="150"/>
        <end position="171"/>
    </location>
</feature>
<feature type="transmembrane region" description="Helical" evidence="6">
    <location>
        <begin position="270"/>
        <end position="288"/>
    </location>
</feature>
<dbReference type="InterPro" id="IPR000620">
    <property type="entry name" value="EamA_dom"/>
</dbReference>
<evidence type="ECO:0000256" key="1">
    <source>
        <dbReference type="ARBA" id="ARBA00004141"/>
    </source>
</evidence>
<evidence type="ECO:0000313" key="9">
    <source>
        <dbReference type="Proteomes" id="UP000321567"/>
    </source>
</evidence>
<feature type="transmembrane region" description="Helical" evidence="6">
    <location>
        <begin position="65"/>
        <end position="86"/>
    </location>
</feature>
<evidence type="ECO:0000256" key="4">
    <source>
        <dbReference type="ARBA" id="ARBA00022989"/>
    </source>
</evidence>
<feature type="transmembrane region" description="Helical" evidence="6">
    <location>
        <begin position="246"/>
        <end position="264"/>
    </location>
</feature>
<evidence type="ECO:0000256" key="3">
    <source>
        <dbReference type="ARBA" id="ARBA00022692"/>
    </source>
</evidence>
<keyword evidence="9" id="KW-1185">Reference proteome</keyword>
<feature type="transmembrane region" description="Helical" evidence="6">
    <location>
        <begin position="122"/>
        <end position="138"/>
    </location>
</feature>
<dbReference type="InterPro" id="IPR037185">
    <property type="entry name" value="EmrE-like"/>
</dbReference>
<feature type="transmembrane region" description="Helical" evidence="6">
    <location>
        <begin position="36"/>
        <end position="53"/>
    </location>
</feature>
<sequence length="304" mass="32397">MPSGNALLYITTVLIWGSTWFAIEFQLGVVDPAVSLVWRFSLAATLMLGWAALRREWPRYTVRQHAWLVALGFCLFGANYMLFYVATGLLTSGLVAVSFSTIVGFNILFGALFFGQPVRGRVVAGAVMGLAGIALVFLPELQHLSLEDKALRGLLLCLLATVAASFGNLISGRNQRQGIAVVPGTGVAMAYGTGLIALFALATGRTFSIDLSAPYLLSLAYLAVFGSVVAFWCYLTLLGRIGADRAAYASVLFPVVALALSTFFEGYVWTVPAVLGLALVLGGNLLVLSRPKLRPQAVLAPAIE</sequence>
<feature type="transmembrane region" description="Helical" evidence="6">
    <location>
        <begin position="92"/>
        <end position="115"/>
    </location>
</feature>
<keyword evidence="4 6" id="KW-1133">Transmembrane helix</keyword>
<dbReference type="Proteomes" id="UP000321567">
    <property type="component" value="Unassembled WGS sequence"/>
</dbReference>
<comment type="similarity">
    <text evidence="2">Belongs to the EamA transporter family.</text>
</comment>
<keyword evidence="3 6" id="KW-0812">Transmembrane</keyword>
<proteinExistence type="inferred from homology"/>
<gene>
    <name evidence="8" type="ORF">ROR02_14420</name>
</gene>
<feature type="domain" description="EamA" evidence="7">
    <location>
        <begin position="7"/>
        <end position="137"/>
    </location>
</feature>
<dbReference type="RefSeq" id="WP_147163351.1">
    <property type="nucleotide sequence ID" value="NZ_BJZO01000033.1"/>
</dbReference>
<comment type="caution">
    <text evidence="8">The sequence shown here is derived from an EMBL/GenBank/DDBJ whole genome shotgun (WGS) entry which is preliminary data.</text>
</comment>
<evidence type="ECO:0000259" key="7">
    <source>
        <dbReference type="Pfam" id="PF00892"/>
    </source>
</evidence>
<dbReference type="PANTHER" id="PTHR32322">
    <property type="entry name" value="INNER MEMBRANE TRANSPORTER"/>
    <property type="match status" value="1"/>
</dbReference>
<dbReference type="EMBL" id="BJZO01000033">
    <property type="protein sequence ID" value="GEO81311.1"/>
    <property type="molecule type" value="Genomic_DNA"/>
</dbReference>
<feature type="domain" description="EamA" evidence="7">
    <location>
        <begin position="152"/>
        <end position="288"/>
    </location>
</feature>
<comment type="subcellular location">
    <subcellularLocation>
        <location evidence="1">Membrane</location>
        <topology evidence="1">Multi-pass membrane protein</topology>
    </subcellularLocation>
</comment>
<dbReference type="SUPFAM" id="SSF103481">
    <property type="entry name" value="Multidrug resistance efflux transporter EmrE"/>
    <property type="match status" value="2"/>
</dbReference>
<keyword evidence="5 6" id="KW-0472">Membrane</keyword>
<dbReference type="GO" id="GO:0016020">
    <property type="term" value="C:membrane"/>
    <property type="evidence" value="ECO:0007669"/>
    <property type="project" value="UniProtKB-SubCell"/>
</dbReference>
<evidence type="ECO:0000256" key="6">
    <source>
        <dbReference type="SAM" id="Phobius"/>
    </source>
</evidence>
<feature type="transmembrane region" description="Helical" evidence="6">
    <location>
        <begin position="7"/>
        <end position="30"/>
    </location>
</feature>
<dbReference type="InterPro" id="IPR050638">
    <property type="entry name" value="AA-Vitamin_Transporters"/>
</dbReference>
<protein>
    <recommendedName>
        <fullName evidence="7">EamA domain-containing protein</fullName>
    </recommendedName>
</protein>
<name>A0A512H799_9PROT</name>
<dbReference type="AlphaFoldDB" id="A0A512H799"/>
<evidence type="ECO:0000313" key="8">
    <source>
        <dbReference type="EMBL" id="GEO81311.1"/>
    </source>
</evidence>
<dbReference type="OrthoDB" id="2352272at2"/>
<feature type="transmembrane region" description="Helical" evidence="6">
    <location>
        <begin position="213"/>
        <end position="234"/>
    </location>
</feature>
<reference evidence="8 9" key="1">
    <citation type="submission" date="2019-07" db="EMBL/GenBank/DDBJ databases">
        <title>Whole genome shotgun sequence of Rhodospirillum oryzae NBRC 107573.</title>
        <authorList>
            <person name="Hosoyama A."/>
            <person name="Uohara A."/>
            <person name="Ohji S."/>
            <person name="Ichikawa N."/>
        </authorList>
    </citation>
    <scope>NUCLEOTIDE SEQUENCE [LARGE SCALE GENOMIC DNA]</scope>
    <source>
        <strain evidence="8 9">NBRC 107573</strain>
    </source>
</reference>
<feature type="transmembrane region" description="Helical" evidence="6">
    <location>
        <begin position="178"/>
        <end position="201"/>
    </location>
</feature>
<evidence type="ECO:0000256" key="5">
    <source>
        <dbReference type="ARBA" id="ARBA00023136"/>
    </source>
</evidence>
<dbReference type="Pfam" id="PF00892">
    <property type="entry name" value="EamA"/>
    <property type="match status" value="2"/>
</dbReference>
<evidence type="ECO:0000256" key="2">
    <source>
        <dbReference type="ARBA" id="ARBA00007362"/>
    </source>
</evidence>
<accession>A0A512H799</accession>